<sequence length="197" mass="22612">MKKNLFTIFLILCTVFLYSENQESQRSPWTVYIGTGATILDSEPVMTIDGKIIYSISNFLNFGFEANVFHTLERSYKDSLDRKYQAEAATSGIFIQPHWQLANKWNLGLKVGTGSQFVQFRYSGKQRDDLVWTEEILDKLLIETFTLGLTAEYKLCPLHSLMLDIGYRSMPDTKSMFTSNESIGAEFYGTLQYGMRL</sequence>
<dbReference type="RefSeq" id="WP_149484787.1">
    <property type="nucleotide sequence ID" value="NZ_CP036150.1"/>
</dbReference>
<accession>A0A5C1QJE0</accession>
<organism evidence="1 2">
    <name type="scientific">Oceanispirochaeta crateris</name>
    <dbReference type="NCBI Taxonomy" id="2518645"/>
    <lineage>
        <taxon>Bacteria</taxon>
        <taxon>Pseudomonadati</taxon>
        <taxon>Spirochaetota</taxon>
        <taxon>Spirochaetia</taxon>
        <taxon>Spirochaetales</taxon>
        <taxon>Spirochaetaceae</taxon>
        <taxon>Oceanispirochaeta</taxon>
    </lineage>
</organism>
<reference evidence="1 2" key="1">
    <citation type="submission" date="2019-02" db="EMBL/GenBank/DDBJ databases">
        <title>Complete Genome Sequence and Methylome Analysis of free living Spirochaetas.</title>
        <authorList>
            <person name="Fomenkov A."/>
            <person name="Dubinina G."/>
            <person name="Leshcheva N."/>
            <person name="Mikheeva N."/>
            <person name="Grabovich M."/>
            <person name="Vincze T."/>
            <person name="Roberts R.J."/>
        </authorList>
    </citation>
    <scope>NUCLEOTIDE SEQUENCE [LARGE SCALE GENOMIC DNA]</scope>
    <source>
        <strain evidence="1 2">K2</strain>
    </source>
</reference>
<dbReference type="AlphaFoldDB" id="A0A5C1QJE0"/>
<keyword evidence="2" id="KW-1185">Reference proteome</keyword>
<gene>
    <name evidence="1" type="ORF">EXM22_01370</name>
</gene>
<dbReference type="EMBL" id="CP036150">
    <property type="protein sequence ID" value="QEN06704.1"/>
    <property type="molecule type" value="Genomic_DNA"/>
</dbReference>
<evidence type="ECO:0000313" key="2">
    <source>
        <dbReference type="Proteomes" id="UP000324209"/>
    </source>
</evidence>
<proteinExistence type="predicted"/>
<name>A0A5C1QJE0_9SPIO</name>
<dbReference type="Proteomes" id="UP000324209">
    <property type="component" value="Chromosome"/>
</dbReference>
<evidence type="ECO:0000313" key="1">
    <source>
        <dbReference type="EMBL" id="QEN06704.1"/>
    </source>
</evidence>
<dbReference type="KEGG" id="ock:EXM22_01370"/>
<evidence type="ECO:0008006" key="3">
    <source>
        <dbReference type="Google" id="ProtNLM"/>
    </source>
</evidence>
<protein>
    <recommendedName>
        <fullName evidence="3">Outer membrane protein beta-barrel domain-containing protein</fullName>
    </recommendedName>
</protein>